<feature type="domain" description="Cupin type-2" evidence="2">
    <location>
        <begin position="56"/>
        <end position="124"/>
    </location>
</feature>
<keyword evidence="4" id="KW-1185">Reference proteome</keyword>
<gene>
    <name evidence="3" type="ORF">OJ962_04095</name>
</gene>
<dbReference type="Pfam" id="PF07883">
    <property type="entry name" value="Cupin_2"/>
    <property type="match status" value="1"/>
</dbReference>
<proteinExistence type="predicted"/>
<comment type="caution">
    <text evidence="3">The sequence shown here is derived from an EMBL/GenBank/DDBJ whole genome shotgun (WGS) entry which is preliminary data.</text>
</comment>
<organism evidence="3 4">
    <name type="scientific">Solirubrobacter deserti</name>
    <dbReference type="NCBI Taxonomy" id="2282478"/>
    <lineage>
        <taxon>Bacteria</taxon>
        <taxon>Bacillati</taxon>
        <taxon>Actinomycetota</taxon>
        <taxon>Thermoleophilia</taxon>
        <taxon>Solirubrobacterales</taxon>
        <taxon>Solirubrobacteraceae</taxon>
        <taxon>Solirubrobacter</taxon>
    </lineage>
</organism>
<feature type="region of interest" description="Disordered" evidence="1">
    <location>
        <begin position="146"/>
        <end position="182"/>
    </location>
</feature>
<protein>
    <submittedName>
        <fullName evidence="3">Cupin domain-containing protein</fullName>
    </submittedName>
</protein>
<dbReference type="Proteomes" id="UP001147700">
    <property type="component" value="Unassembled WGS sequence"/>
</dbReference>
<evidence type="ECO:0000256" key="1">
    <source>
        <dbReference type="SAM" id="MobiDB-lite"/>
    </source>
</evidence>
<name>A0ABT4RDQ8_9ACTN</name>
<accession>A0ABT4RDQ8</accession>
<dbReference type="RefSeq" id="WP_270006199.1">
    <property type="nucleotide sequence ID" value="NZ_JAPCID010000005.1"/>
</dbReference>
<dbReference type="EMBL" id="JAPCID010000005">
    <property type="protein sequence ID" value="MDA0136666.1"/>
    <property type="molecule type" value="Genomic_DNA"/>
</dbReference>
<sequence>MDEAQMEQSEYGRVAASEGWFTVNVRDAAWVRNEYFGDACIFEGDQAGFPQIGYTLCVLQPGQPNGMYHREGNQEDFLVLQGEALLIVEGQERRLKAWDFFHSPAGTEHILVGAGDGPCVVFAIGARDNGDDSTDTLYVRDKTALKHGAGPEQDTPHSKEAYAPFPKWVNGPPPSFDGLPFA</sequence>
<evidence type="ECO:0000259" key="2">
    <source>
        <dbReference type="Pfam" id="PF07883"/>
    </source>
</evidence>
<dbReference type="InterPro" id="IPR014710">
    <property type="entry name" value="RmlC-like_jellyroll"/>
</dbReference>
<evidence type="ECO:0000313" key="3">
    <source>
        <dbReference type="EMBL" id="MDA0136666.1"/>
    </source>
</evidence>
<dbReference type="InterPro" id="IPR013096">
    <property type="entry name" value="Cupin_2"/>
</dbReference>
<dbReference type="Gene3D" id="2.60.120.10">
    <property type="entry name" value="Jelly Rolls"/>
    <property type="match status" value="1"/>
</dbReference>
<reference evidence="3" key="1">
    <citation type="submission" date="2022-10" db="EMBL/GenBank/DDBJ databases">
        <title>The WGS of Solirubrobacter sp. CPCC 204708.</title>
        <authorList>
            <person name="Jiang Z."/>
        </authorList>
    </citation>
    <scope>NUCLEOTIDE SEQUENCE</scope>
    <source>
        <strain evidence="3">CPCC 204708</strain>
    </source>
</reference>
<dbReference type="InterPro" id="IPR011051">
    <property type="entry name" value="RmlC_Cupin_sf"/>
</dbReference>
<evidence type="ECO:0000313" key="4">
    <source>
        <dbReference type="Proteomes" id="UP001147700"/>
    </source>
</evidence>
<dbReference type="SUPFAM" id="SSF51182">
    <property type="entry name" value="RmlC-like cupins"/>
    <property type="match status" value="1"/>
</dbReference>